<reference evidence="3 4" key="1">
    <citation type="submission" date="2016-10" db="EMBL/GenBank/DDBJ databases">
        <authorList>
            <person name="de Groot N.N."/>
        </authorList>
    </citation>
    <scope>NUCLEOTIDE SEQUENCE [LARGE SCALE GENOMIC DNA]</scope>
    <source>
        <strain evidence="3 4">DSM 25186</strain>
    </source>
</reference>
<dbReference type="InterPro" id="IPR007314">
    <property type="entry name" value="Cofac_haem-bd_dom"/>
</dbReference>
<dbReference type="Gene3D" id="3.40.50.11550">
    <property type="match status" value="2"/>
</dbReference>
<protein>
    <submittedName>
        <fullName evidence="3">Uncharacterized iron-regulated protein</fullName>
    </submittedName>
</protein>
<dbReference type="OrthoDB" id="1680202at2"/>
<keyword evidence="1" id="KW-0732">Signal</keyword>
<feature type="chain" id="PRO_5011712958" evidence="1">
    <location>
        <begin position="25"/>
        <end position="289"/>
    </location>
</feature>
<accession>A0A1G8XKI6</accession>
<dbReference type="CDD" id="cd14727">
    <property type="entry name" value="ChanN-like"/>
    <property type="match status" value="1"/>
</dbReference>
<dbReference type="AlphaFoldDB" id="A0A1G8XKI6"/>
<dbReference type="Proteomes" id="UP000198510">
    <property type="component" value="Unassembled WGS sequence"/>
</dbReference>
<dbReference type="EMBL" id="FNFO01000001">
    <property type="protein sequence ID" value="SDJ91172.1"/>
    <property type="molecule type" value="Genomic_DNA"/>
</dbReference>
<proteinExistence type="predicted"/>
<dbReference type="SUPFAM" id="SSF159501">
    <property type="entry name" value="EreA/ChaN-like"/>
    <property type="match status" value="1"/>
</dbReference>
<feature type="signal peptide" evidence="1">
    <location>
        <begin position="1"/>
        <end position="24"/>
    </location>
</feature>
<sequence length="289" mass="32349">MKTLFRLVCLSLLLVSTASTPPMAYRWFNAQGEPAAWETLVSQAAAADVVLFGELHNNAIAHWFQVRLLQELHAQHGNQLVLGAEMFEADDQVVLDEYLAGWITDQHLATEAKLWKNYATDYRPLVDYAKEHTLPFVATNIPRRYASLVARQGLPVLDSLSAEARRWIAPLPLTIDPELPGYRQMREMMGGAHGSNADQMVAAQAIKDATMAHFIAQHRHAGQTFLHFNGAYHSDRHEGIGWYLRQTAPTLKILTISTVEQSQLDSLAQANQQVADFVLVVPDDMTKTH</sequence>
<dbReference type="STRING" id="1075417.SAMN05421823_101401"/>
<evidence type="ECO:0000259" key="2">
    <source>
        <dbReference type="Pfam" id="PF04187"/>
    </source>
</evidence>
<name>A0A1G8XKI6_9BACT</name>
<keyword evidence="4" id="KW-1185">Reference proteome</keyword>
<feature type="domain" description="Haem-binding uptake Tiki superfamily ChaN" evidence="2">
    <location>
        <begin position="40"/>
        <end position="244"/>
    </location>
</feature>
<evidence type="ECO:0000313" key="4">
    <source>
        <dbReference type="Proteomes" id="UP000198510"/>
    </source>
</evidence>
<organism evidence="3 4">
    <name type="scientific">Catalinimonas alkaloidigena</name>
    <dbReference type="NCBI Taxonomy" id="1075417"/>
    <lineage>
        <taxon>Bacteria</taxon>
        <taxon>Pseudomonadati</taxon>
        <taxon>Bacteroidota</taxon>
        <taxon>Cytophagia</taxon>
        <taxon>Cytophagales</taxon>
        <taxon>Catalimonadaceae</taxon>
        <taxon>Catalinimonas</taxon>
    </lineage>
</organism>
<evidence type="ECO:0000313" key="3">
    <source>
        <dbReference type="EMBL" id="SDJ91172.1"/>
    </source>
</evidence>
<gene>
    <name evidence="3" type="ORF">SAMN05421823_101401</name>
</gene>
<evidence type="ECO:0000256" key="1">
    <source>
        <dbReference type="SAM" id="SignalP"/>
    </source>
</evidence>
<dbReference type="Pfam" id="PF04187">
    <property type="entry name" value="Cofac_haem_bdg"/>
    <property type="match status" value="1"/>
</dbReference>
<dbReference type="RefSeq" id="WP_089678394.1">
    <property type="nucleotide sequence ID" value="NZ_FNFO01000001.1"/>
</dbReference>